<organism evidence="3 4">
    <name type="scientific">Symbiobacterium terraclitae</name>
    <dbReference type="NCBI Taxonomy" id="557451"/>
    <lineage>
        <taxon>Bacteria</taxon>
        <taxon>Bacillati</taxon>
        <taxon>Bacillota</taxon>
        <taxon>Clostridia</taxon>
        <taxon>Eubacteriales</taxon>
        <taxon>Symbiobacteriaceae</taxon>
        <taxon>Symbiobacterium</taxon>
    </lineage>
</organism>
<dbReference type="InterPro" id="IPR027783">
    <property type="entry name" value="Bacterial_PH-related"/>
</dbReference>
<accession>A0ABS4JQY9</accession>
<feature type="domain" description="Bacterial Pleckstrin homology" evidence="2">
    <location>
        <begin position="44"/>
        <end position="142"/>
    </location>
</feature>
<evidence type="ECO:0000256" key="1">
    <source>
        <dbReference type="SAM" id="Phobius"/>
    </source>
</evidence>
<evidence type="ECO:0000313" key="3">
    <source>
        <dbReference type="EMBL" id="MBP2017947.1"/>
    </source>
</evidence>
<reference evidence="3 4" key="1">
    <citation type="submission" date="2021-03" db="EMBL/GenBank/DDBJ databases">
        <title>Genomic Encyclopedia of Type Strains, Phase IV (KMG-IV): sequencing the most valuable type-strain genomes for metagenomic binning, comparative biology and taxonomic classification.</title>
        <authorList>
            <person name="Goeker M."/>
        </authorList>
    </citation>
    <scope>NUCLEOTIDE SEQUENCE [LARGE SCALE GENOMIC DNA]</scope>
    <source>
        <strain evidence="3 4">DSM 27138</strain>
    </source>
</reference>
<dbReference type="EMBL" id="JAGGLG010000008">
    <property type="protein sequence ID" value="MBP2017947.1"/>
    <property type="molecule type" value="Genomic_DNA"/>
</dbReference>
<dbReference type="RefSeq" id="WP_209466087.1">
    <property type="nucleotide sequence ID" value="NZ_JAGGLG010000008.1"/>
</dbReference>
<feature type="transmembrane region" description="Helical" evidence="1">
    <location>
        <begin position="160"/>
        <end position="181"/>
    </location>
</feature>
<keyword evidence="1" id="KW-1133">Transmembrane helix</keyword>
<feature type="transmembrane region" description="Helical" evidence="1">
    <location>
        <begin position="21"/>
        <end position="42"/>
    </location>
</feature>
<dbReference type="Proteomes" id="UP001519289">
    <property type="component" value="Unassembled WGS sequence"/>
</dbReference>
<sequence>MNETFYPAQPAPSSGLKGINFVTLLALLVAVIALASSMLSAMNMQYAVTPESIRIRSGFSTKEIPLDAVTDVWRPDRLTGGVRLFGTATSNLRTGRFRFNETGDITLYATKLDSLVVIDVSDARYGLTPVDPERLMEAIETRSPGTFQPAGGTGRATASMLIPLALVAVAAVSALYVTGAVGRFPKALRYELGPDGVTIRTGLSPVRIGYDELERVEVASPKGFPLRLYGTAVGSLLWGRFRWPDAGPNLRLYATRIKPLVLMHLRDGRTFGITPEEDERFVEAVRQRMR</sequence>
<dbReference type="Pfam" id="PF10882">
    <property type="entry name" value="bPH_5"/>
    <property type="match status" value="2"/>
</dbReference>
<keyword evidence="4" id="KW-1185">Reference proteome</keyword>
<name>A0ABS4JQY9_9FIRM</name>
<evidence type="ECO:0000259" key="2">
    <source>
        <dbReference type="Pfam" id="PF10882"/>
    </source>
</evidence>
<evidence type="ECO:0000313" key="4">
    <source>
        <dbReference type="Proteomes" id="UP001519289"/>
    </source>
</evidence>
<comment type="caution">
    <text evidence="3">The sequence shown here is derived from an EMBL/GenBank/DDBJ whole genome shotgun (WGS) entry which is preliminary data.</text>
</comment>
<protein>
    <submittedName>
        <fullName evidence="3">Membrane protein YdbS with pleckstrin-like domain</fullName>
    </submittedName>
</protein>
<keyword evidence="1" id="KW-0472">Membrane</keyword>
<proteinExistence type="predicted"/>
<gene>
    <name evidence="3" type="ORF">J2Z79_001333</name>
</gene>
<feature type="domain" description="Bacterial Pleckstrin homology" evidence="2">
    <location>
        <begin position="189"/>
        <end position="288"/>
    </location>
</feature>
<keyword evidence="1" id="KW-0812">Transmembrane</keyword>